<evidence type="ECO:0000313" key="1">
    <source>
        <dbReference type="EMBL" id="ELK33871.1"/>
    </source>
</evidence>
<evidence type="ECO:0000313" key="2">
    <source>
        <dbReference type="Proteomes" id="UP000010556"/>
    </source>
</evidence>
<protein>
    <submittedName>
        <fullName evidence="1">Uncharacterized protein</fullName>
    </submittedName>
</protein>
<reference evidence="2" key="1">
    <citation type="journal article" date="2013" name="Science">
        <title>Comparative analysis of bat genomes provides insight into the evolution of flight and immunity.</title>
        <authorList>
            <person name="Zhang G."/>
            <person name="Cowled C."/>
            <person name="Shi Z."/>
            <person name="Huang Z."/>
            <person name="Bishop-Lilly K.A."/>
            <person name="Fang X."/>
            <person name="Wynne J.W."/>
            <person name="Xiong Z."/>
            <person name="Baker M.L."/>
            <person name="Zhao W."/>
            <person name="Tachedjian M."/>
            <person name="Zhu Y."/>
            <person name="Zhou P."/>
            <person name="Jiang X."/>
            <person name="Ng J."/>
            <person name="Yang L."/>
            <person name="Wu L."/>
            <person name="Xiao J."/>
            <person name="Feng Y."/>
            <person name="Chen Y."/>
            <person name="Sun X."/>
            <person name="Zhang Y."/>
            <person name="Marsh G.A."/>
            <person name="Crameri G."/>
            <person name="Broder C.C."/>
            <person name="Frey K.G."/>
            <person name="Wang L.F."/>
            <person name="Wang J."/>
        </authorList>
    </citation>
    <scope>NUCLEOTIDE SEQUENCE [LARGE SCALE GENOMIC DNA]</scope>
</reference>
<keyword evidence="2" id="KW-1185">Reference proteome</keyword>
<sequence>MRSRNHLLKPYFFPWYCGARHRPQIRHGIGALASHVGLGDVAEADVAHLFADPCGTPTLWNPPGG</sequence>
<dbReference type="EMBL" id="KB103628">
    <property type="protein sequence ID" value="ELK33871.1"/>
    <property type="molecule type" value="Genomic_DNA"/>
</dbReference>
<dbReference type="AlphaFoldDB" id="L5M667"/>
<gene>
    <name evidence="1" type="ORF">MDA_GLEAN10002957</name>
</gene>
<proteinExistence type="predicted"/>
<organism evidence="1 2">
    <name type="scientific">Myotis davidii</name>
    <name type="common">David's myotis</name>
    <dbReference type="NCBI Taxonomy" id="225400"/>
    <lineage>
        <taxon>Eukaryota</taxon>
        <taxon>Metazoa</taxon>
        <taxon>Chordata</taxon>
        <taxon>Craniata</taxon>
        <taxon>Vertebrata</taxon>
        <taxon>Euteleostomi</taxon>
        <taxon>Mammalia</taxon>
        <taxon>Eutheria</taxon>
        <taxon>Laurasiatheria</taxon>
        <taxon>Chiroptera</taxon>
        <taxon>Yangochiroptera</taxon>
        <taxon>Vespertilionidae</taxon>
        <taxon>Myotis</taxon>
    </lineage>
</organism>
<name>L5M667_MYODS</name>
<accession>L5M667</accession>
<dbReference type="Proteomes" id="UP000010556">
    <property type="component" value="Unassembled WGS sequence"/>
</dbReference>